<feature type="compositionally biased region" description="Basic and acidic residues" evidence="1">
    <location>
        <begin position="135"/>
        <end position="145"/>
    </location>
</feature>
<sequence length="508" mass="57254">MDHPPPPEYREPHNRRSSFSGSDDVLIVRTVMENLDIFSFIQSQRTRAWKAITQCLCDQGITCTTESVRCRINRLAERYQAGFAEGQGPDGDTEITPLEQLLAQYIAARNQFERRGNTSLPGILHDQSSNVRTRQVSDETHRTSDDMNDSTTVSDMTTPDLPDVPLSTTPASGQEALQSSKKPRKRRFYFESEHDEILLKLMLADEGVITASGVKRPQWKKIEAEVNSRGMRVNTHTIRTHLRLLVDAYRKEEGVGYIEPDKMSEKQRLLSEYCRKLDDTKQSASSSNENQFLRLTQGNECERCRDPSNESRWRSKPAVFPATSEPLSRAQVPTLSGSGASFEDFPATVHVPETAPTSTPDHLATSTNVADDTTTLRPETAILHPISMSTSTADRVSPGVASVSTADCPSSFSDSSARPEETSCIEAGEPASKKRKVRLDTVLDRFISMQRDHYREQREYERAVTSEQRTLQRQTIELQTRALDIQEKSMGMQERLMAMMEKVMDKLN</sequence>
<reference evidence="2" key="1">
    <citation type="submission" date="2024-01" db="EMBL/GenBank/DDBJ databases">
        <authorList>
            <person name="Webb A."/>
        </authorList>
    </citation>
    <scope>NUCLEOTIDE SEQUENCE</scope>
    <source>
        <strain evidence="2">Pm1</strain>
    </source>
</reference>
<feature type="region of interest" description="Disordered" evidence="1">
    <location>
        <begin position="303"/>
        <end position="335"/>
    </location>
</feature>
<feature type="region of interest" description="Disordered" evidence="1">
    <location>
        <begin position="119"/>
        <end position="184"/>
    </location>
</feature>
<evidence type="ECO:0000256" key="1">
    <source>
        <dbReference type="SAM" id="MobiDB-lite"/>
    </source>
</evidence>
<organism evidence="2 3">
    <name type="scientific">Peronospora matthiolae</name>
    <dbReference type="NCBI Taxonomy" id="2874970"/>
    <lineage>
        <taxon>Eukaryota</taxon>
        <taxon>Sar</taxon>
        <taxon>Stramenopiles</taxon>
        <taxon>Oomycota</taxon>
        <taxon>Peronosporomycetes</taxon>
        <taxon>Peronosporales</taxon>
        <taxon>Peronosporaceae</taxon>
        <taxon>Peronospora</taxon>
    </lineage>
</organism>
<gene>
    <name evidence="2" type="ORF">PM001_LOCUS9341</name>
</gene>
<evidence type="ECO:0008006" key="4">
    <source>
        <dbReference type="Google" id="ProtNLM"/>
    </source>
</evidence>
<name>A0AAV1TRE7_9STRA</name>
<feature type="compositionally biased region" description="Basic and acidic residues" evidence="1">
    <location>
        <begin position="303"/>
        <end position="313"/>
    </location>
</feature>
<feature type="compositionally biased region" description="Polar residues" evidence="1">
    <location>
        <begin position="166"/>
        <end position="180"/>
    </location>
</feature>
<protein>
    <recommendedName>
        <fullName evidence="4">Myb-like domain-containing protein</fullName>
    </recommendedName>
</protein>
<dbReference type="Proteomes" id="UP001162060">
    <property type="component" value="Unassembled WGS sequence"/>
</dbReference>
<comment type="caution">
    <text evidence="2">The sequence shown here is derived from an EMBL/GenBank/DDBJ whole genome shotgun (WGS) entry which is preliminary data.</text>
</comment>
<proteinExistence type="predicted"/>
<accession>A0AAV1TRE7</accession>
<evidence type="ECO:0000313" key="2">
    <source>
        <dbReference type="EMBL" id="CAK7924191.1"/>
    </source>
</evidence>
<evidence type="ECO:0000313" key="3">
    <source>
        <dbReference type="Proteomes" id="UP001162060"/>
    </source>
</evidence>
<dbReference type="EMBL" id="CAKLBY020000073">
    <property type="protein sequence ID" value="CAK7924191.1"/>
    <property type="molecule type" value="Genomic_DNA"/>
</dbReference>
<dbReference type="AlphaFoldDB" id="A0AAV1TRE7"/>